<evidence type="ECO:0000256" key="6">
    <source>
        <dbReference type="ARBA" id="ARBA00022475"/>
    </source>
</evidence>
<keyword evidence="5" id="KW-0813">Transport</keyword>
<dbReference type="GO" id="GO:0046872">
    <property type="term" value="F:metal ion binding"/>
    <property type="evidence" value="ECO:0007669"/>
    <property type="project" value="UniProtKB-KW"/>
</dbReference>
<proteinExistence type="predicted"/>
<dbReference type="EC" id="7.1.1.8" evidence="3"/>
<dbReference type="AlphaFoldDB" id="A0A852UP98"/>
<comment type="cofactor">
    <cofactor evidence="1">
        <name>heme</name>
        <dbReference type="ChEBI" id="CHEBI:30413"/>
    </cofactor>
</comment>
<dbReference type="GO" id="GO:0016491">
    <property type="term" value="F:oxidoreductase activity"/>
    <property type="evidence" value="ECO:0007669"/>
    <property type="project" value="InterPro"/>
</dbReference>
<dbReference type="PANTHER" id="PTHR19271:SF16">
    <property type="entry name" value="CYTOCHROME B"/>
    <property type="match status" value="1"/>
</dbReference>
<feature type="transmembrane region" description="Helical" evidence="19">
    <location>
        <begin position="207"/>
        <end position="232"/>
    </location>
</feature>
<dbReference type="Proteomes" id="UP000576393">
    <property type="component" value="Unassembled WGS sequence"/>
</dbReference>
<name>A0A852UP98_9ACTN</name>
<evidence type="ECO:0000256" key="9">
    <source>
        <dbReference type="ARBA" id="ARBA00022692"/>
    </source>
</evidence>
<dbReference type="EMBL" id="JACCCO010000001">
    <property type="protein sequence ID" value="NYF38862.1"/>
    <property type="molecule type" value="Genomic_DNA"/>
</dbReference>
<keyword evidence="7" id="KW-0349">Heme</keyword>
<keyword evidence="8" id="KW-0679">Respiratory chain</keyword>
<dbReference type="RefSeq" id="WP_179818555.1">
    <property type="nucleotide sequence ID" value="NZ_JACCCO010000001.1"/>
</dbReference>
<keyword evidence="11" id="KW-1278">Translocase</keyword>
<evidence type="ECO:0000256" key="17">
    <source>
        <dbReference type="ARBA" id="ARBA00029568"/>
    </source>
</evidence>
<feature type="transmembrane region" description="Helical" evidence="19">
    <location>
        <begin position="46"/>
        <end position="65"/>
    </location>
</feature>
<evidence type="ECO:0000256" key="13">
    <source>
        <dbReference type="ARBA" id="ARBA00022989"/>
    </source>
</evidence>
<dbReference type="GO" id="GO:0022904">
    <property type="term" value="P:respiratory electron transport chain"/>
    <property type="evidence" value="ECO:0007669"/>
    <property type="project" value="InterPro"/>
</dbReference>
<keyword evidence="22" id="KW-1185">Reference proteome</keyword>
<feature type="transmembrane region" description="Helical" evidence="19">
    <location>
        <begin position="411"/>
        <end position="429"/>
    </location>
</feature>
<dbReference type="PROSITE" id="PS51002">
    <property type="entry name" value="CYTB_NTER"/>
    <property type="match status" value="1"/>
</dbReference>
<feature type="transmembrane region" description="Helical" evidence="19">
    <location>
        <begin position="253"/>
        <end position="279"/>
    </location>
</feature>
<feature type="region of interest" description="Disordered" evidence="18">
    <location>
        <begin position="483"/>
        <end position="506"/>
    </location>
</feature>
<feature type="compositionally biased region" description="Basic and acidic residues" evidence="18">
    <location>
        <begin position="523"/>
        <end position="548"/>
    </location>
</feature>
<keyword evidence="6" id="KW-1003">Cell membrane</keyword>
<feature type="transmembrane region" description="Helical" evidence="19">
    <location>
        <begin position="174"/>
        <end position="195"/>
    </location>
</feature>
<dbReference type="GO" id="GO:0008121">
    <property type="term" value="F:quinol-cytochrome-c reductase activity"/>
    <property type="evidence" value="ECO:0007669"/>
    <property type="project" value="UniProtKB-EC"/>
</dbReference>
<keyword evidence="13 19" id="KW-1133">Transmembrane helix</keyword>
<reference evidence="21 22" key="1">
    <citation type="submission" date="2020-07" db="EMBL/GenBank/DDBJ databases">
        <title>Sequencing the genomes of 1000 actinobacteria strains.</title>
        <authorList>
            <person name="Klenk H.-P."/>
        </authorList>
    </citation>
    <scope>NUCLEOTIDE SEQUENCE [LARGE SCALE GENOMIC DNA]</scope>
    <source>
        <strain evidence="21 22">DSM 45763</strain>
    </source>
</reference>
<accession>A0A852UP98</accession>
<dbReference type="PANTHER" id="PTHR19271">
    <property type="entry name" value="CYTOCHROME B"/>
    <property type="match status" value="1"/>
</dbReference>
<dbReference type="FunFam" id="1.20.810.10:FF:000007">
    <property type="entry name" value="Ubiquinol-cytochrome C reductase B subunit"/>
    <property type="match status" value="1"/>
</dbReference>
<comment type="catalytic activity">
    <reaction evidence="16">
        <text>a quinol + 2 Fe(III)-[cytochrome c](out) = a quinone + 2 Fe(II)-[cytochrome c](out) + 2 H(+)(out)</text>
        <dbReference type="Rhea" id="RHEA:11484"/>
        <dbReference type="Rhea" id="RHEA-COMP:10350"/>
        <dbReference type="Rhea" id="RHEA-COMP:14399"/>
        <dbReference type="ChEBI" id="CHEBI:15378"/>
        <dbReference type="ChEBI" id="CHEBI:24646"/>
        <dbReference type="ChEBI" id="CHEBI:29033"/>
        <dbReference type="ChEBI" id="CHEBI:29034"/>
        <dbReference type="ChEBI" id="CHEBI:132124"/>
        <dbReference type="EC" id="7.1.1.8"/>
    </reaction>
</comment>
<feature type="transmembrane region" description="Helical" evidence="19">
    <location>
        <begin position="331"/>
        <end position="352"/>
    </location>
</feature>
<feature type="transmembrane region" description="Helical" evidence="19">
    <location>
        <begin position="142"/>
        <end position="162"/>
    </location>
</feature>
<feature type="domain" description="Cytochrome b/b6 N-terminal region profile" evidence="20">
    <location>
        <begin position="13"/>
        <end position="239"/>
    </location>
</feature>
<dbReference type="Gene3D" id="1.20.810.10">
    <property type="entry name" value="Cytochrome Bc1 Complex, Chain C"/>
    <property type="match status" value="1"/>
</dbReference>
<sequence>MSITTVPKPIAGTSSFLDDRLGAGNFLKRNLRKIFPDHWSFLLGEIALYSFIVLLLTGTFLTFFFKPSMGEVPYEGSYEPLKGIMMSEAYASSLHISFDVRGGLLMRQMHHWAALLFVGGMMVHALRVFFTGAYRKPRELNWLIGVLLLTLALFEGLTGYSLPDDLLSGAGLRITEGVAISLPLVGTWITFFLFGGEYPGEDVISRFYSLHILLIPGILLALITAHMILMWVQKHTQMPGKGRTNENVVGAPFYPAFMVKAGAYFMFTFGVIALLGAFAQINPIWLFGPYTPADISAGSQPDFYMGFLEGSLRLMPPWEINIAGFTLPMSVLIPALVPMGIIMTGLALYPFIEQWVTGDRSEHHIADRPRNNPHRTSIGMAAVTFYGVLWLLGANDELASFFHISLNATTYVGRVMVFLGPAIAYYVTYRVCLGLQRSDAAVIGHGVESGVIKRLPNGEYIEVHVPPNPAIEAHVRGKAPVPMLPGADGDGGGERDGVPPKQLRGPLGRLRVKMSRAYGGEKIPLDDGHGHGEEHAAIGSGEDRSLTH</sequence>
<evidence type="ECO:0000256" key="11">
    <source>
        <dbReference type="ARBA" id="ARBA00022967"/>
    </source>
</evidence>
<evidence type="ECO:0000256" key="15">
    <source>
        <dbReference type="ARBA" id="ARBA00023136"/>
    </source>
</evidence>
<evidence type="ECO:0000256" key="12">
    <source>
        <dbReference type="ARBA" id="ARBA00022982"/>
    </source>
</evidence>
<protein>
    <recommendedName>
        <fullName evidence="4">Cytochrome bc1 complex cytochrome b subunit</fullName>
        <ecNumber evidence="3">7.1.1.8</ecNumber>
    </recommendedName>
    <alternativeName>
        <fullName evidence="17">Cytochrome bc1 reductase complex subunit QcrB</fullName>
    </alternativeName>
</protein>
<keyword evidence="9 19" id="KW-0812">Transmembrane</keyword>
<evidence type="ECO:0000256" key="3">
    <source>
        <dbReference type="ARBA" id="ARBA00012951"/>
    </source>
</evidence>
<evidence type="ECO:0000256" key="1">
    <source>
        <dbReference type="ARBA" id="ARBA00001971"/>
    </source>
</evidence>
<comment type="caution">
    <text evidence="21">The sequence shown here is derived from an EMBL/GenBank/DDBJ whole genome shotgun (WGS) entry which is preliminary data.</text>
</comment>
<evidence type="ECO:0000256" key="14">
    <source>
        <dbReference type="ARBA" id="ARBA00023004"/>
    </source>
</evidence>
<evidence type="ECO:0000256" key="19">
    <source>
        <dbReference type="SAM" id="Phobius"/>
    </source>
</evidence>
<keyword evidence="12" id="KW-0249">Electron transport</keyword>
<evidence type="ECO:0000256" key="5">
    <source>
        <dbReference type="ARBA" id="ARBA00022448"/>
    </source>
</evidence>
<feature type="region of interest" description="Disordered" evidence="18">
    <location>
        <begin position="520"/>
        <end position="548"/>
    </location>
</feature>
<keyword evidence="10" id="KW-0479">Metal-binding</keyword>
<gene>
    <name evidence="21" type="ORF">HDA43_001021</name>
</gene>
<dbReference type="Pfam" id="PF13631">
    <property type="entry name" value="Cytochrom_B_N_2"/>
    <property type="match status" value="1"/>
</dbReference>
<dbReference type="GO" id="GO:0005886">
    <property type="term" value="C:plasma membrane"/>
    <property type="evidence" value="ECO:0007669"/>
    <property type="project" value="UniProtKB-SubCell"/>
</dbReference>
<comment type="subcellular location">
    <subcellularLocation>
        <location evidence="2">Cell membrane</location>
        <topology evidence="2">Multi-pass membrane protein</topology>
    </subcellularLocation>
</comment>
<dbReference type="InterPro" id="IPR005797">
    <property type="entry name" value="Cyt_b/b6_N"/>
</dbReference>
<organism evidence="21 22">
    <name type="scientific">Streptosporangium sandarakinum</name>
    <dbReference type="NCBI Taxonomy" id="1260955"/>
    <lineage>
        <taxon>Bacteria</taxon>
        <taxon>Bacillati</taxon>
        <taxon>Actinomycetota</taxon>
        <taxon>Actinomycetes</taxon>
        <taxon>Streptosporangiales</taxon>
        <taxon>Streptosporangiaceae</taxon>
        <taxon>Streptosporangium</taxon>
    </lineage>
</organism>
<evidence type="ECO:0000256" key="4">
    <source>
        <dbReference type="ARBA" id="ARBA00016116"/>
    </source>
</evidence>
<keyword evidence="14" id="KW-0408">Iron</keyword>
<evidence type="ECO:0000313" key="21">
    <source>
        <dbReference type="EMBL" id="NYF38862.1"/>
    </source>
</evidence>
<evidence type="ECO:0000256" key="10">
    <source>
        <dbReference type="ARBA" id="ARBA00022723"/>
    </source>
</evidence>
<evidence type="ECO:0000313" key="22">
    <source>
        <dbReference type="Proteomes" id="UP000576393"/>
    </source>
</evidence>
<keyword evidence="15 19" id="KW-0472">Membrane</keyword>
<dbReference type="SUPFAM" id="SSF81342">
    <property type="entry name" value="Transmembrane di-heme cytochromes"/>
    <property type="match status" value="1"/>
</dbReference>
<evidence type="ECO:0000256" key="2">
    <source>
        <dbReference type="ARBA" id="ARBA00004651"/>
    </source>
</evidence>
<evidence type="ECO:0000256" key="18">
    <source>
        <dbReference type="SAM" id="MobiDB-lite"/>
    </source>
</evidence>
<evidence type="ECO:0000256" key="8">
    <source>
        <dbReference type="ARBA" id="ARBA00022660"/>
    </source>
</evidence>
<evidence type="ECO:0000256" key="7">
    <source>
        <dbReference type="ARBA" id="ARBA00022617"/>
    </source>
</evidence>
<dbReference type="InterPro" id="IPR016174">
    <property type="entry name" value="Di-haem_cyt_TM"/>
</dbReference>
<evidence type="ECO:0000256" key="16">
    <source>
        <dbReference type="ARBA" id="ARBA00029351"/>
    </source>
</evidence>
<dbReference type="InterPro" id="IPR027387">
    <property type="entry name" value="Cytb/b6-like_sf"/>
</dbReference>
<feature type="transmembrane region" description="Helical" evidence="19">
    <location>
        <begin position="111"/>
        <end position="130"/>
    </location>
</feature>
<evidence type="ECO:0000259" key="20">
    <source>
        <dbReference type="PROSITE" id="PS51002"/>
    </source>
</evidence>